<dbReference type="EMBL" id="GL945437">
    <property type="protein sequence ID" value="EGO22596.1"/>
    <property type="molecule type" value="Genomic_DNA"/>
</dbReference>
<dbReference type="Proteomes" id="UP000008064">
    <property type="component" value="Unassembled WGS sequence"/>
</dbReference>
<dbReference type="HOGENOM" id="CLU_2672633_0_0_1"/>
<sequence>MEIQTFSSTSEPNELLLAPNLREFDRSIRMCLLGKLDSEYWDQYQSMKSPLICENRKQVNELLIQLEDRSTTCYV</sequence>
<evidence type="ECO:0000313" key="1">
    <source>
        <dbReference type="EMBL" id="EGO22596.1"/>
    </source>
</evidence>
<protein>
    <submittedName>
        <fullName evidence="1">Uncharacterized protein</fullName>
    </submittedName>
</protein>
<dbReference type="GeneID" id="18810411"/>
<reference evidence="1" key="1">
    <citation type="submission" date="2011-04" db="EMBL/GenBank/DDBJ databases">
        <title>Evolution of plant cell wall degrading machinery underlies the functional diversity of forest fungi.</title>
        <authorList>
            <consortium name="US DOE Joint Genome Institute (JGI-PGF)"/>
            <person name="Eastwood D.C."/>
            <person name="Floudas D."/>
            <person name="Binder M."/>
            <person name="Majcherczyk A."/>
            <person name="Schneider P."/>
            <person name="Aerts A."/>
            <person name="Asiegbu F.O."/>
            <person name="Baker S.E."/>
            <person name="Barry K."/>
            <person name="Bendiksby M."/>
            <person name="Blumentritt M."/>
            <person name="Coutinho P.M."/>
            <person name="Cullen D."/>
            <person name="Cullen D."/>
            <person name="Gathman A."/>
            <person name="Goodell B."/>
            <person name="Henrissat B."/>
            <person name="Ihrmark K."/>
            <person name="Kauserud H."/>
            <person name="Kohler A."/>
            <person name="LaButti K."/>
            <person name="Lapidus A."/>
            <person name="Lavin J.L."/>
            <person name="Lee Y.-H."/>
            <person name="Lindquist E."/>
            <person name="Lilly W."/>
            <person name="Lucas S."/>
            <person name="Morin E."/>
            <person name="Murat C."/>
            <person name="Oguiza J.A."/>
            <person name="Park J."/>
            <person name="Pisabarro A.G."/>
            <person name="Riley R."/>
            <person name="Rosling A."/>
            <person name="Salamov A."/>
            <person name="Schmidt O."/>
            <person name="Schmutz J."/>
            <person name="Skrede I."/>
            <person name="Stenlid J."/>
            <person name="Wiebenga A."/>
            <person name="Xie X."/>
            <person name="Kues U."/>
            <person name="Hibbett D.S."/>
            <person name="Hoffmeister D."/>
            <person name="Hogberg N."/>
            <person name="Martin F."/>
            <person name="Grigoriev I.V."/>
            <person name="Watkinson S.C."/>
        </authorList>
    </citation>
    <scope>NUCLEOTIDE SEQUENCE</scope>
    <source>
        <strain evidence="1">S7.9</strain>
    </source>
</reference>
<dbReference type="AlphaFoldDB" id="F8P365"/>
<dbReference type="KEGG" id="sla:SERLADRAFT_372025"/>
<name>F8P365_SERL9</name>
<gene>
    <name evidence="1" type="ORF">SERLADRAFT_372025</name>
</gene>
<dbReference type="RefSeq" id="XP_007321134.1">
    <property type="nucleotide sequence ID" value="XM_007321072.1"/>
</dbReference>
<proteinExistence type="predicted"/>
<organism>
    <name type="scientific">Serpula lacrymans var. lacrymans (strain S7.9)</name>
    <name type="common">Dry rot fungus</name>
    <dbReference type="NCBI Taxonomy" id="578457"/>
    <lineage>
        <taxon>Eukaryota</taxon>
        <taxon>Fungi</taxon>
        <taxon>Dikarya</taxon>
        <taxon>Basidiomycota</taxon>
        <taxon>Agaricomycotina</taxon>
        <taxon>Agaricomycetes</taxon>
        <taxon>Agaricomycetidae</taxon>
        <taxon>Boletales</taxon>
        <taxon>Coniophorineae</taxon>
        <taxon>Serpulaceae</taxon>
        <taxon>Serpula</taxon>
    </lineage>
</organism>
<accession>F8P365</accession>